<dbReference type="EMBL" id="DMND01000238">
    <property type="protein sequence ID" value="HAN29494.1"/>
    <property type="molecule type" value="Genomic_DNA"/>
</dbReference>
<dbReference type="SUPFAM" id="SSF56059">
    <property type="entry name" value="Glutathione synthetase ATP-binding domain-like"/>
    <property type="match status" value="1"/>
</dbReference>
<protein>
    <recommendedName>
        <fullName evidence="1">Alpha-L-glutamate ligase-related protein ATP-grasp domain-containing protein</fullName>
    </recommendedName>
</protein>
<proteinExistence type="predicted"/>
<dbReference type="Proteomes" id="UP000259273">
    <property type="component" value="Unassembled WGS sequence"/>
</dbReference>
<gene>
    <name evidence="2" type="ORF">DCP75_17570</name>
</gene>
<dbReference type="Gene3D" id="3.30.470.20">
    <property type="entry name" value="ATP-grasp fold, B domain"/>
    <property type="match status" value="1"/>
</dbReference>
<comment type="caution">
    <text evidence="2">The sequence shown here is derived from an EMBL/GenBank/DDBJ whole genome shotgun (WGS) entry which is preliminary data.</text>
</comment>
<accession>A0A3C1KT51</accession>
<evidence type="ECO:0000259" key="1">
    <source>
        <dbReference type="Pfam" id="PF14397"/>
    </source>
</evidence>
<evidence type="ECO:0000313" key="2">
    <source>
        <dbReference type="EMBL" id="HAN29494.1"/>
    </source>
</evidence>
<feature type="domain" description="Alpha-L-glutamate ligase-related protein ATP-grasp" evidence="1">
    <location>
        <begin position="40"/>
        <end position="307"/>
    </location>
</feature>
<evidence type="ECO:0000313" key="3">
    <source>
        <dbReference type="Proteomes" id="UP000259273"/>
    </source>
</evidence>
<dbReference type="InterPro" id="IPR039523">
    <property type="entry name" value="RimK-rel_E_lig_ATP-grasp"/>
</dbReference>
<dbReference type="AlphaFoldDB" id="A0A3C1KT51"/>
<name>A0A3C1KT51_9GAMM</name>
<dbReference type="Pfam" id="PF14397">
    <property type="entry name" value="ATPgrasp_ST"/>
    <property type="match status" value="1"/>
</dbReference>
<reference evidence="2 3" key="1">
    <citation type="journal article" date="2018" name="Nat. Biotechnol.">
        <title>A standardized bacterial taxonomy based on genome phylogeny substantially revises the tree of life.</title>
        <authorList>
            <person name="Parks D.H."/>
            <person name="Chuvochina M."/>
            <person name="Waite D.W."/>
            <person name="Rinke C."/>
            <person name="Skarshewski A."/>
            <person name="Chaumeil P.A."/>
            <person name="Hugenholtz P."/>
        </authorList>
    </citation>
    <scope>NUCLEOTIDE SEQUENCE [LARGE SCALE GENOMIC DNA]</scope>
    <source>
        <strain evidence="2">UBA9158</strain>
    </source>
</reference>
<sequence>MLILRVFYGLGPGHYHIARFWRRDLPWRFKSGFWTYKKFRHYVNTLNPPAYQKLSQNKISEKAILQLVGIPTPRFVGRLHNRVGVTATGTRLVDANDLMQLLLTRQQAERLCFKLVEGYGGKGFQAVSLERGDTLKLRLLDSKEVMSVSEFVDNVLQPGAGADYIIEEYVNQHPEVSRLNASSVNTLRIWTIDRGDTQGTLGAFLRVGRRGSLVDNTSRGGLIFPVDTNTGEIGTGLSLNNDNWNETFQIHKDSGEKITGATVPFWSESLSLAIRAVAAFPHLQFAGVDIAITVDGPVVLELNVEPDPTAAIVFDQPHREIFSQPSML</sequence>
<organism evidence="2 3">
    <name type="scientific">Haliea salexigens</name>
    <dbReference type="NCBI Taxonomy" id="287487"/>
    <lineage>
        <taxon>Bacteria</taxon>
        <taxon>Pseudomonadati</taxon>
        <taxon>Pseudomonadota</taxon>
        <taxon>Gammaproteobacteria</taxon>
        <taxon>Cellvibrionales</taxon>
        <taxon>Halieaceae</taxon>
        <taxon>Haliea</taxon>
    </lineage>
</organism>